<accession>A0A6J5GYB8</accession>
<sequence>MPFARARYLAPAKCRAGIAGTMLSDYLGALAHRREALRSKTPLAEADTLRLYEALANNPLSAERLARTTGTDPVAVRQ</sequence>
<dbReference type="AlphaFoldDB" id="A0A6J5GYB8"/>
<gene>
    <name evidence="1" type="ORF">LMG27177_06745</name>
</gene>
<proteinExistence type="predicted"/>
<organism evidence="1 2">
    <name type="scientific">Paraburkholderia fynbosensis</name>
    <dbReference type="NCBI Taxonomy" id="1200993"/>
    <lineage>
        <taxon>Bacteria</taxon>
        <taxon>Pseudomonadati</taxon>
        <taxon>Pseudomonadota</taxon>
        <taxon>Betaproteobacteria</taxon>
        <taxon>Burkholderiales</taxon>
        <taxon>Burkholderiaceae</taxon>
        <taxon>Paraburkholderia</taxon>
    </lineage>
</organism>
<dbReference type="Proteomes" id="UP000494252">
    <property type="component" value="Unassembled WGS sequence"/>
</dbReference>
<name>A0A6J5GYB8_9BURK</name>
<reference evidence="1 2" key="1">
    <citation type="submission" date="2020-04" db="EMBL/GenBank/DDBJ databases">
        <authorList>
            <person name="De Canck E."/>
        </authorList>
    </citation>
    <scope>NUCLEOTIDE SEQUENCE [LARGE SCALE GENOMIC DNA]</scope>
    <source>
        <strain evidence="1 2">LMG 27177</strain>
    </source>
</reference>
<keyword evidence="2" id="KW-1185">Reference proteome</keyword>
<evidence type="ECO:0000313" key="2">
    <source>
        <dbReference type="Proteomes" id="UP000494252"/>
    </source>
</evidence>
<protein>
    <submittedName>
        <fullName evidence="1">Uncharacterized protein</fullName>
    </submittedName>
</protein>
<evidence type="ECO:0000313" key="1">
    <source>
        <dbReference type="EMBL" id="CAB3809179.1"/>
    </source>
</evidence>
<dbReference type="EMBL" id="CADIKI010000028">
    <property type="protein sequence ID" value="CAB3809179.1"/>
    <property type="molecule type" value="Genomic_DNA"/>
</dbReference>